<dbReference type="Proteomes" id="UP001379949">
    <property type="component" value="Unassembled WGS sequence"/>
</dbReference>
<dbReference type="PANTHER" id="PTHR37314">
    <property type="entry name" value="SLR0142 PROTEIN"/>
    <property type="match status" value="1"/>
</dbReference>
<evidence type="ECO:0000313" key="2">
    <source>
        <dbReference type="EMBL" id="MEL0613597.1"/>
    </source>
</evidence>
<feature type="transmembrane region" description="Helical" evidence="1">
    <location>
        <begin position="59"/>
        <end position="79"/>
    </location>
</feature>
<keyword evidence="1" id="KW-0472">Membrane</keyword>
<keyword evidence="1" id="KW-1133">Transmembrane helix</keyword>
<organism evidence="2 3">
    <name type="scientific">Marinomonas arenicola</name>
    <dbReference type="NCBI Taxonomy" id="569601"/>
    <lineage>
        <taxon>Bacteria</taxon>
        <taxon>Pseudomonadati</taxon>
        <taxon>Pseudomonadota</taxon>
        <taxon>Gammaproteobacteria</taxon>
        <taxon>Oceanospirillales</taxon>
        <taxon>Oceanospirillaceae</taxon>
        <taxon>Marinomonas</taxon>
    </lineage>
</organism>
<name>A0ABU9G537_9GAMM</name>
<keyword evidence="1" id="KW-0812">Transmembrane</keyword>
<evidence type="ECO:0000313" key="3">
    <source>
        <dbReference type="Proteomes" id="UP001379949"/>
    </source>
</evidence>
<feature type="transmembrane region" description="Helical" evidence="1">
    <location>
        <begin position="170"/>
        <end position="190"/>
    </location>
</feature>
<evidence type="ECO:0000256" key="1">
    <source>
        <dbReference type="SAM" id="Phobius"/>
    </source>
</evidence>
<feature type="transmembrane region" description="Helical" evidence="1">
    <location>
        <begin position="136"/>
        <end position="158"/>
    </location>
</feature>
<feature type="transmembrane region" description="Helical" evidence="1">
    <location>
        <begin position="12"/>
        <end position="31"/>
    </location>
</feature>
<gene>
    <name evidence="2" type="ORF">V6242_10600</name>
</gene>
<keyword evidence="3" id="KW-1185">Reference proteome</keyword>
<dbReference type="PANTHER" id="PTHR37314:SF4">
    <property type="entry name" value="UPF0700 TRANSMEMBRANE PROTEIN YOAK"/>
    <property type="match status" value="1"/>
</dbReference>
<dbReference type="Pfam" id="PF06912">
    <property type="entry name" value="DUF1275"/>
    <property type="match status" value="1"/>
</dbReference>
<accession>A0ABU9G537</accession>
<dbReference type="InterPro" id="IPR010699">
    <property type="entry name" value="DUF1275"/>
</dbReference>
<reference evidence="2 3" key="1">
    <citation type="submission" date="2024-02" db="EMBL/GenBank/DDBJ databases">
        <title>Bacteria isolated from the canopy kelp, Nereocystis luetkeana.</title>
        <authorList>
            <person name="Pfister C.A."/>
            <person name="Younker I.T."/>
            <person name="Light S.H."/>
        </authorList>
    </citation>
    <scope>NUCLEOTIDE SEQUENCE [LARGE SCALE GENOMIC DNA]</scope>
    <source>
        <strain evidence="2 3">TI.4.07</strain>
    </source>
</reference>
<sequence length="223" mass="23936">MISRLPKWIEYGAFILAFVAGFINAIGLISLDHQAISHLSGTVTLLGASFLDGSLQGTANLAGVLLSFLFGASLSGVLLHSHTLKLGHHYGLALTIEGVLILWAIYLFSAGSYYGCYAASAACGVQNALATKYSGAIVRTTHMTGIFTDLGIMFGSALRGETFDKRKSILFLLIISGFICGGTLGTYLFNLYLFDALFIPASICFILAFVYTLYSKRHQPVVI</sequence>
<protein>
    <submittedName>
        <fullName evidence="2">YoaK family protein</fullName>
    </submittedName>
</protein>
<feature type="transmembrane region" description="Helical" evidence="1">
    <location>
        <begin position="196"/>
        <end position="214"/>
    </location>
</feature>
<dbReference type="RefSeq" id="WP_341567316.1">
    <property type="nucleotide sequence ID" value="NZ_JBAKAR010000007.1"/>
</dbReference>
<comment type="caution">
    <text evidence="2">The sequence shown here is derived from an EMBL/GenBank/DDBJ whole genome shotgun (WGS) entry which is preliminary data.</text>
</comment>
<proteinExistence type="predicted"/>
<dbReference type="EMBL" id="JBAKAR010000007">
    <property type="protein sequence ID" value="MEL0613597.1"/>
    <property type="molecule type" value="Genomic_DNA"/>
</dbReference>